<dbReference type="STRING" id="1249933.SAMN04489797_0124"/>
<proteinExistence type="predicted"/>
<protein>
    <submittedName>
        <fullName evidence="1">Uncharacterized protein</fullName>
    </submittedName>
</protein>
<accession>A0A1H1LX75</accession>
<gene>
    <name evidence="1" type="ORF">SAMN04489797_0124</name>
</gene>
<dbReference type="Proteomes" id="UP000198963">
    <property type="component" value="Chromosome I"/>
</dbReference>
<name>A0A1H1LX75_9FLAO</name>
<dbReference type="AlphaFoldDB" id="A0A1H1LX75"/>
<dbReference type="EMBL" id="LT629774">
    <property type="protein sequence ID" value="SDR78852.1"/>
    <property type="molecule type" value="Genomic_DNA"/>
</dbReference>
<organism evidence="1 2">
    <name type="scientific">Winogradskyella sediminis</name>
    <dbReference type="NCBI Taxonomy" id="1382466"/>
    <lineage>
        <taxon>Bacteria</taxon>
        <taxon>Pseudomonadati</taxon>
        <taxon>Bacteroidota</taxon>
        <taxon>Flavobacteriia</taxon>
        <taxon>Flavobacteriales</taxon>
        <taxon>Flavobacteriaceae</taxon>
        <taxon>Winogradskyella</taxon>
    </lineage>
</organism>
<keyword evidence="2" id="KW-1185">Reference proteome</keyword>
<evidence type="ECO:0000313" key="1">
    <source>
        <dbReference type="EMBL" id="SDR78852.1"/>
    </source>
</evidence>
<evidence type="ECO:0000313" key="2">
    <source>
        <dbReference type="Proteomes" id="UP000198963"/>
    </source>
</evidence>
<sequence length="34" mass="3983">MVVRLQTANPAKKYSIIVRIIIEHAQQKIHIKKN</sequence>
<reference evidence="1 2" key="1">
    <citation type="submission" date="2016-10" db="EMBL/GenBank/DDBJ databases">
        <authorList>
            <person name="Varghese N."/>
            <person name="Submissions S."/>
        </authorList>
    </citation>
    <scope>NUCLEOTIDE SEQUENCE [LARGE SCALE GENOMIC DNA]</scope>
    <source>
        <strain evidence="1 2">RHA_55</strain>
    </source>
</reference>